<dbReference type="CDD" id="cd00067">
    <property type="entry name" value="GAL4"/>
    <property type="match status" value="1"/>
</dbReference>
<dbReference type="GO" id="GO:0008270">
    <property type="term" value="F:zinc ion binding"/>
    <property type="evidence" value="ECO:0007669"/>
    <property type="project" value="InterPro"/>
</dbReference>
<organism evidence="4 5">
    <name type="scientific">Fusarium gaditjirri</name>
    <dbReference type="NCBI Taxonomy" id="282569"/>
    <lineage>
        <taxon>Eukaryota</taxon>
        <taxon>Fungi</taxon>
        <taxon>Dikarya</taxon>
        <taxon>Ascomycota</taxon>
        <taxon>Pezizomycotina</taxon>
        <taxon>Sordariomycetes</taxon>
        <taxon>Hypocreomycetidae</taxon>
        <taxon>Hypocreales</taxon>
        <taxon>Nectriaceae</taxon>
        <taxon>Fusarium</taxon>
        <taxon>Fusarium nisikadoi species complex</taxon>
    </lineage>
</organism>
<sequence>MVGGTGRQHDSSGSSTPLSGDESAASSEWDVIEHSPATEHFPIRSIGESELAMDRDAGDLSWLTEDILHEQDERNNSGDADPQQQETHPSPIQYLDLLPELFSDDDAPFDFDAITASTTDQHLDDPNPLSQDRGPVGAPNLMLPTPNPLPIHFSGALFDKAPGLVDPSSLDAGDSSNAQPPITPILGEWVSVEPTATSRETEIVAVAASGDITRHGMTGSSAPVPGPPSRRRRRSPSPEDMQKIMASSMFCFRMDIPESSSSRPAKKMRKPNDEQRRKEIAQVRQKGACLRCRLQKLKCDEQTPCSECVRVSGTFIHEHVIIPRFLTALGLGNSKFNQETATVRPYPTWTPSSATKVMTLMRPGHASSHWPKGNGMPTLQVVVREFIPSSTDVTAERWRSGQQEIILDLPAYSAFDNQATTTALLDWVDDNFQYYAHDMTSQTGDFLIGATFDEALRYVSKNPNSMVKSALKLWVGARMAQEFFCVVENNDFGIDVVNDANSIHHGQCPVPPVLDHQLDVLMIQEMVRIKDQIMSDIEKILKGRNSRSKWFEVYLTIFVLLANLQYVYKSQERWWKMHFNTGKNNIIGEAYRSISYKFMQRYVFSAQNLVSHFRYGLKGPVPFTLDWDKENVKKIGELDKDGVKYVKYVSVIVQRRMHEFRENAERVKRNEFEGDMFWLSQLFVDLNVED</sequence>
<dbReference type="SMART" id="SM00066">
    <property type="entry name" value="GAL4"/>
    <property type="match status" value="1"/>
</dbReference>
<feature type="region of interest" description="Disordered" evidence="2">
    <location>
        <begin position="118"/>
        <end position="143"/>
    </location>
</feature>
<feature type="region of interest" description="Disordered" evidence="2">
    <location>
        <begin position="257"/>
        <end position="278"/>
    </location>
</feature>
<dbReference type="Gene3D" id="4.10.240.10">
    <property type="entry name" value="Zn(2)-C6 fungal-type DNA-binding domain"/>
    <property type="match status" value="1"/>
</dbReference>
<reference evidence="4" key="2">
    <citation type="submission" date="2020-05" db="EMBL/GenBank/DDBJ databases">
        <authorList>
            <person name="Kim H.-S."/>
            <person name="Proctor R.H."/>
            <person name="Brown D.W."/>
        </authorList>
    </citation>
    <scope>NUCLEOTIDE SEQUENCE</scope>
    <source>
        <strain evidence="4">NRRL 45417</strain>
    </source>
</reference>
<name>A0A8H4SX11_9HYPO</name>
<dbReference type="OrthoDB" id="5098262at2759"/>
<dbReference type="Proteomes" id="UP000604273">
    <property type="component" value="Unassembled WGS sequence"/>
</dbReference>
<feature type="compositionally biased region" description="Basic and acidic residues" evidence="2">
    <location>
        <begin position="66"/>
        <end position="76"/>
    </location>
</feature>
<dbReference type="Pfam" id="PF00172">
    <property type="entry name" value="Zn_clus"/>
    <property type="match status" value="1"/>
</dbReference>
<evidence type="ECO:0000259" key="3">
    <source>
        <dbReference type="PROSITE" id="PS50048"/>
    </source>
</evidence>
<dbReference type="PANTHER" id="PTHR35392:SF3">
    <property type="entry name" value="ZN(2)-C6 FUNGAL-TYPE DOMAIN-CONTAINING PROTEIN"/>
    <property type="match status" value="1"/>
</dbReference>
<protein>
    <recommendedName>
        <fullName evidence="3">Zn(2)-C6 fungal-type domain-containing protein</fullName>
    </recommendedName>
</protein>
<feature type="region of interest" description="Disordered" evidence="2">
    <location>
        <begin position="1"/>
        <end position="46"/>
    </location>
</feature>
<dbReference type="InterPro" id="IPR001138">
    <property type="entry name" value="Zn2Cys6_DnaBD"/>
</dbReference>
<dbReference type="GO" id="GO:0000981">
    <property type="term" value="F:DNA-binding transcription factor activity, RNA polymerase II-specific"/>
    <property type="evidence" value="ECO:0007669"/>
    <property type="project" value="InterPro"/>
</dbReference>
<dbReference type="InterPro" id="IPR052973">
    <property type="entry name" value="Fungal_sec-metab_reg_TF"/>
</dbReference>
<feature type="domain" description="Zn(2)-C6 fungal-type" evidence="3">
    <location>
        <begin position="288"/>
        <end position="310"/>
    </location>
</feature>
<dbReference type="SUPFAM" id="SSF57701">
    <property type="entry name" value="Zn2/Cys6 DNA-binding domain"/>
    <property type="match status" value="1"/>
</dbReference>
<dbReference type="PANTHER" id="PTHR35392">
    <property type="entry name" value="ZN(II)2CYS6 TRANSCRIPTION FACTOR (EUROFUNG)-RELATED-RELATED"/>
    <property type="match status" value="1"/>
</dbReference>
<evidence type="ECO:0000256" key="1">
    <source>
        <dbReference type="ARBA" id="ARBA00023242"/>
    </source>
</evidence>
<keyword evidence="5" id="KW-1185">Reference proteome</keyword>
<comment type="caution">
    <text evidence="4">The sequence shown here is derived from an EMBL/GenBank/DDBJ whole genome shotgun (WGS) entry which is preliminary data.</text>
</comment>
<dbReference type="InterPro" id="IPR036864">
    <property type="entry name" value="Zn2-C6_fun-type_DNA-bd_sf"/>
</dbReference>
<evidence type="ECO:0000313" key="5">
    <source>
        <dbReference type="Proteomes" id="UP000604273"/>
    </source>
</evidence>
<dbReference type="EMBL" id="JABFAI010000294">
    <property type="protein sequence ID" value="KAF4947170.1"/>
    <property type="molecule type" value="Genomic_DNA"/>
</dbReference>
<feature type="region of interest" description="Disordered" evidence="2">
    <location>
        <begin position="62"/>
        <end position="88"/>
    </location>
</feature>
<gene>
    <name evidence="4" type="ORF">FGADI_10626</name>
</gene>
<proteinExistence type="predicted"/>
<evidence type="ECO:0000256" key="2">
    <source>
        <dbReference type="SAM" id="MobiDB-lite"/>
    </source>
</evidence>
<dbReference type="AlphaFoldDB" id="A0A8H4SX11"/>
<evidence type="ECO:0000313" key="4">
    <source>
        <dbReference type="EMBL" id="KAF4947170.1"/>
    </source>
</evidence>
<keyword evidence="1" id="KW-0539">Nucleus</keyword>
<accession>A0A8H4SX11</accession>
<dbReference type="PROSITE" id="PS50048">
    <property type="entry name" value="ZN2_CY6_FUNGAL_2"/>
    <property type="match status" value="1"/>
</dbReference>
<feature type="region of interest" description="Disordered" evidence="2">
    <location>
        <begin position="210"/>
        <end position="239"/>
    </location>
</feature>
<reference evidence="4" key="1">
    <citation type="journal article" date="2020" name="BMC Genomics">
        <title>Correction to: Identification and distribution of gene clusters required for synthesis of sphingolipid metabolism inhibitors in diverse species of the filamentous fungus Fusarium.</title>
        <authorList>
            <person name="Kim H.S."/>
            <person name="Lohmar J.M."/>
            <person name="Busman M."/>
            <person name="Brown D.W."/>
            <person name="Naumann T.A."/>
            <person name="Divon H.H."/>
            <person name="Lysoe E."/>
            <person name="Uhlig S."/>
            <person name="Proctor R.H."/>
        </authorList>
    </citation>
    <scope>NUCLEOTIDE SEQUENCE</scope>
    <source>
        <strain evidence="4">NRRL 45417</strain>
    </source>
</reference>